<feature type="region of interest" description="Disordered" evidence="1">
    <location>
        <begin position="12"/>
        <end position="35"/>
    </location>
</feature>
<keyword evidence="2" id="KW-1185">Reference proteome</keyword>
<evidence type="ECO:0000313" key="3">
    <source>
        <dbReference type="WBParaSite" id="Hba_09322"/>
    </source>
</evidence>
<proteinExistence type="predicted"/>
<evidence type="ECO:0000256" key="1">
    <source>
        <dbReference type="SAM" id="MobiDB-lite"/>
    </source>
</evidence>
<protein>
    <submittedName>
        <fullName evidence="3">Uncharacterized protein</fullName>
    </submittedName>
</protein>
<dbReference type="WBParaSite" id="Hba_09322">
    <property type="protein sequence ID" value="Hba_09322"/>
    <property type="gene ID" value="Hba_09322"/>
</dbReference>
<accession>A0A1I7WW14</accession>
<evidence type="ECO:0000313" key="2">
    <source>
        <dbReference type="Proteomes" id="UP000095283"/>
    </source>
</evidence>
<name>A0A1I7WW14_HETBA</name>
<dbReference type="Proteomes" id="UP000095283">
    <property type="component" value="Unplaced"/>
</dbReference>
<reference evidence="3" key="1">
    <citation type="submission" date="2016-11" db="UniProtKB">
        <authorList>
            <consortium name="WormBaseParasite"/>
        </authorList>
    </citation>
    <scope>IDENTIFICATION</scope>
</reference>
<dbReference type="AlphaFoldDB" id="A0A1I7WW14"/>
<sequence length="35" mass="4025">MIYILEKSLANVTTRRQRLPPPDRPKEQAACSNNL</sequence>
<organism evidence="2 3">
    <name type="scientific">Heterorhabditis bacteriophora</name>
    <name type="common">Entomopathogenic nematode worm</name>
    <dbReference type="NCBI Taxonomy" id="37862"/>
    <lineage>
        <taxon>Eukaryota</taxon>
        <taxon>Metazoa</taxon>
        <taxon>Ecdysozoa</taxon>
        <taxon>Nematoda</taxon>
        <taxon>Chromadorea</taxon>
        <taxon>Rhabditida</taxon>
        <taxon>Rhabditina</taxon>
        <taxon>Rhabditomorpha</taxon>
        <taxon>Strongyloidea</taxon>
        <taxon>Heterorhabditidae</taxon>
        <taxon>Heterorhabditis</taxon>
    </lineage>
</organism>